<comment type="similarity">
    <text evidence="1">Belongs to the ATP-dependent AMP-binding enzyme family.</text>
</comment>
<dbReference type="Gene3D" id="3.30.300.30">
    <property type="match status" value="1"/>
</dbReference>
<accession>A0A6J6G4J2</accession>
<evidence type="ECO:0000259" key="3">
    <source>
        <dbReference type="Pfam" id="PF13193"/>
    </source>
</evidence>
<evidence type="ECO:0000256" key="2">
    <source>
        <dbReference type="ARBA" id="ARBA00022598"/>
    </source>
</evidence>
<reference evidence="4" key="1">
    <citation type="submission" date="2020-05" db="EMBL/GenBank/DDBJ databases">
        <authorList>
            <person name="Chiriac C."/>
            <person name="Salcher M."/>
            <person name="Ghai R."/>
            <person name="Kavagutti S V."/>
        </authorList>
    </citation>
    <scope>NUCLEOTIDE SEQUENCE</scope>
</reference>
<keyword evidence="2" id="KW-0436">Ligase</keyword>
<dbReference type="InterPro" id="IPR025110">
    <property type="entry name" value="AMP-bd_C"/>
</dbReference>
<dbReference type="Pfam" id="PF13193">
    <property type="entry name" value="AMP-binding_C"/>
    <property type="match status" value="1"/>
</dbReference>
<dbReference type="PANTHER" id="PTHR43201:SF5">
    <property type="entry name" value="MEDIUM-CHAIN ACYL-COA LIGASE ACSF2, MITOCHONDRIAL"/>
    <property type="match status" value="1"/>
</dbReference>
<dbReference type="InterPro" id="IPR042099">
    <property type="entry name" value="ANL_N_sf"/>
</dbReference>
<feature type="domain" description="AMP-binding enzyme C-terminal" evidence="3">
    <location>
        <begin position="204"/>
        <end position="279"/>
    </location>
</feature>
<dbReference type="GO" id="GO:0031956">
    <property type="term" value="F:medium-chain fatty acid-CoA ligase activity"/>
    <property type="evidence" value="ECO:0007669"/>
    <property type="project" value="TreeGrafter"/>
</dbReference>
<dbReference type="Gene3D" id="3.40.50.12780">
    <property type="entry name" value="N-terminal domain of ligase-like"/>
    <property type="match status" value="1"/>
</dbReference>
<name>A0A6J6G4J2_9ZZZZ</name>
<organism evidence="4">
    <name type="scientific">freshwater metagenome</name>
    <dbReference type="NCBI Taxonomy" id="449393"/>
    <lineage>
        <taxon>unclassified sequences</taxon>
        <taxon>metagenomes</taxon>
        <taxon>ecological metagenomes</taxon>
    </lineage>
</organism>
<dbReference type="InterPro" id="IPR045851">
    <property type="entry name" value="AMP-bd_C_sf"/>
</dbReference>
<evidence type="ECO:0000256" key="1">
    <source>
        <dbReference type="ARBA" id="ARBA00006432"/>
    </source>
</evidence>
<dbReference type="PANTHER" id="PTHR43201">
    <property type="entry name" value="ACYL-COA SYNTHETASE"/>
    <property type="match status" value="1"/>
</dbReference>
<gene>
    <name evidence="4" type="ORF">UFOPK1722_01912</name>
</gene>
<protein>
    <submittedName>
        <fullName evidence="4">Unannotated protein</fullName>
    </submittedName>
</protein>
<sequence>MMAGSIVTMRGRKFDPVELLDTIDQLAVNSMSIVGDAFAKPILRALDAEPTRWSLASLRVIISSGVMFAAETKAGLLRHNERLIMVDALGSSEAIGMAQNTTTADGSAKTATFQLGPRTKVLTEDGREVMPGSGELGRVALRGHTPIGYYKDPEKSAKTFVVFDGVRWSIPGDWASVDADGTVQLLGRGSQCINTGGEKVYPEEVEEVLKLHPDVADAAVVGLPDDRFGQAITALVEPLPNRTIDEAGIIAHVKTHLAAYKAPKRVVEVETVGRAGNGKLDYKALTERAAKALG</sequence>
<dbReference type="GO" id="GO:0006631">
    <property type="term" value="P:fatty acid metabolic process"/>
    <property type="evidence" value="ECO:0007669"/>
    <property type="project" value="TreeGrafter"/>
</dbReference>
<dbReference type="AlphaFoldDB" id="A0A6J6G4J2"/>
<dbReference type="SUPFAM" id="SSF56801">
    <property type="entry name" value="Acetyl-CoA synthetase-like"/>
    <property type="match status" value="1"/>
</dbReference>
<evidence type="ECO:0000313" key="4">
    <source>
        <dbReference type="EMBL" id="CAB4596196.1"/>
    </source>
</evidence>
<dbReference type="EMBL" id="CAEZTS010000239">
    <property type="protein sequence ID" value="CAB4596196.1"/>
    <property type="molecule type" value="Genomic_DNA"/>
</dbReference>
<proteinExistence type="inferred from homology"/>